<organism evidence="2 3">
    <name type="scientific">Rhynchosporium agropyri</name>
    <dbReference type="NCBI Taxonomy" id="914238"/>
    <lineage>
        <taxon>Eukaryota</taxon>
        <taxon>Fungi</taxon>
        <taxon>Dikarya</taxon>
        <taxon>Ascomycota</taxon>
        <taxon>Pezizomycotina</taxon>
        <taxon>Leotiomycetes</taxon>
        <taxon>Helotiales</taxon>
        <taxon>Ploettnerulaceae</taxon>
        <taxon>Rhynchosporium</taxon>
    </lineage>
</organism>
<evidence type="ECO:0000313" key="3">
    <source>
        <dbReference type="Proteomes" id="UP000178912"/>
    </source>
</evidence>
<dbReference type="OrthoDB" id="4191831at2759"/>
<evidence type="ECO:0000313" key="2">
    <source>
        <dbReference type="EMBL" id="CZT12040.1"/>
    </source>
</evidence>
<keyword evidence="3" id="KW-1185">Reference proteome</keyword>
<dbReference type="AlphaFoldDB" id="A0A1E1LNJ4"/>
<name>A0A1E1LNJ4_9HELO</name>
<dbReference type="InterPro" id="IPR036047">
    <property type="entry name" value="F-box-like_dom_sf"/>
</dbReference>
<dbReference type="Pfam" id="PF12937">
    <property type="entry name" value="F-box-like"/>
    <property type="match status" value="1"/>
</dbReference>
<dbReference type="InterPro" id="IPR001810">
    <property type="entry name" value="F-box_dom"/>
</dbReference>
<sequence>MIFALALSTFKFTPDRLSILPDELLLYIIRYADADLYALSIVSKRFHFVVERTLYQSIRIVKELRKSHSHPLLLFMRTILVRNDLVSVVRSLELNSHQVVFEHRGKGSMVAVPRMQLENEIVRRTLAQPPHFAARTHFSLVAWIHVEQSQPHNLVGSRHRHAGNVSASGHPRSPLQLYVYERRATKFTRHQFGQVLGIMSRRSLAVDMIEPEVGMWPVLPANPVANNAWTSLDVTLLHEVNLGRLLILVLRLQNLIWTVWTNRRRPRPANNFDLLALQASLSILSDTLKTIRIIPEHGFYLHWRLDVITMERILELSAFNQLRFLEIPFNMLFGKREADGMVLAERLPRCLEHLNLVNSKDIKYDAQQWTTMGLLIITRRFLADVVNNNGGQWMLKTLTLSESDLLQQPPNAKASPETTEFHHELRNIFASLLVHSVEIEV</sequence>
<protein>
    <recommendedName>
        <fullName evidence="1">F-box domain-containing protein</fullName>
    </recommendedName>
</protein>
<gene>
    <name evidence="2" type="ORF">RAG0_16021</name>
</gene>
<dbReference type="EMBL" id="FJUX01000152">
    <property type="protein sequence ID" value="CZT12040.1"/>
    <property type="molecule type" value="Genomic_DNA"/>
</dbReference>
<accession>A0A1E1LNJ4</accession>
<proteinExistence type="predicted"/>
<dbReference type="SUPFAM" id="SSF81383">
    <property type="entry name" value="F-box domain"/>
    <property type="match status" value="1"/>
</dbReference>
<feature type="domain" description="F-box" evidence="1">
    <location>
        <begin position="18"/>
        <end position="59"/>
    </location>
</feature>
<reference evidence="3" key="1">
    <citation type="submission" date="2016-03" db="EMBL/GenBank/DDBJ databases">
        <authorList>
            <person name="Guldener U."/>
        </authorList>
    </citation>
    <scope>NUCLEOTIDE SEQUENCE [LARGE SCALE GENOMIC DNA]</scope>
    <source>
        <strain evidence="3">04CH-RAC-A.6.1</strain>
    </source>
</reference>
<evidence type="ECO:0000259" key="1">
    <source>
        <dbReference type="Pfam" id="PF12937"/>
    </source>
</evidence>
<dbReference type="Proteomes" id="UP000178912">
    <property type="component" value="Unassembled WGS sequence"/>
</dbReference>
<dbReference type="CDD" id="cd09917">
    <property type="entry name" value="F-box_SF"/>
    <property type="match status" value="1"/>
</dbReference>